<reference evidence="3" key="1">
    <citation type="journal article" date="2019" name="Int. J. Syst. Evol. Microbiol.">
        <title>The Global Catalogue of Microorganisms (GCM) 10K type strain sequencing project: providing services to taxonomists for standard genome sequencing and annotation.</title>
        <authorList>
            <consortium name="The Broad Institute Genomics Platform"/>
            <consortium name="The Broad Institute Genome Sequencing Center for Infectious Disease"/>
            <person name="Wu L."/>
            <person name="Ma J."/>
        </authorList>
    </citation>
    <scope>NUCLEOTIDE SEQUENCE [LARGE SCALE GENOMIC DNA]</scope>
    <source>
        <strain evidence="3">KCTC 42644</strain>
    </source>
</reference>
<sequence>MFGKKKIETLKDLADRMADIDIAILSTRAANGAIAGRPMSNNGDVEYDGDSYYFALDSTNTVADIARDPQVGLGFQGKHWFYVAVEGRAELIRDKAQFEEHWAKDLEMWFEDGVDTPGLVLIHVHAERIHWWDKGDEGEIKP</sequence>
<dbReference type="PANTHER" id="PTHR34818">
    <property type="entry name" value="PROTEIN BLI-3"/>
    <property type="match status" value="1"/>
</dbReference>
<dbReference type="Proteomes" id="UP001595615">
    <property type="component" value="Unassembled WGS sequence"/>
</dbReference>
<name>A0ABV7XDV9_9SPHN</name>
<dbReference type="Gene3D" id="2.30.110.10">
    <property type="entry name" value="Electron Transport, Fmn-binding Protein, Chain A"/>
    <property type="match status" value="1"/>
</dbReference>
<accession>A0ABV7XDV9</accession>
<gene>
    <name evidence="2" type="ORF">ACFOMD_12805</name>
</gene>
<dbReference type="Pfam" id="PF16242">
    <property type="entry name" value="Pyrid_ox_like"/>
    <property type="match status" value="1"/>
</dbReference>
<evidence type="ECO:0000259" key="1">
    <source>
        <dbReference type="Pfam" id="PF16242"/>
    </source>
</evidence>
<evidence type="ECO:0000313" key="2">
    <source>
        <dbReference type="EMBL" id="MFC3713458.1"/>
    </source>
</evidence>
<organism evidence="2 3">
    <name type="scientific">Sphingoaurantiacus capsulatus</name>
    <dbReference type="NCBI Taxonomy" id="1771310"/>
    <lineage>
        <taxon>Bacteria</taxon>
        <taxon>Pseudomonadati</taxon>
        <taxon>Pseudomonadota</taxon>
        <taxon>Alphaproteobacteria</taxon>
        <taxon>Sphingomonadales</taxon>
        <taxon>Sphingosinicellaceae</taxon>
        <taxon>Sphingoaurantiacus</taxon>
    </lineage>
</organism>
<dbReference type="RefSeq" id="WP_380861970.1">
    <property type="nucleotide sequence ID" value="NZ_JBHRXV010000011.1"/>
</dbReference>
<evidence type="ECO:0000313" key="3">
    <source>
        <dbReference type="Proteomes" id="UP001595615"/>
    </source>
</evidence>
<dbReference type="SUPFAM" id="SSF50475">
    <property type="entry name" value="FMN-binding split barrel"/>
    <property type="match status" value="1"/>
</dbReference>
<feature type="domain" description="General stress protein FMN-binding split barrel" evidence="1">
    <location>
        <begin position="9"/>
        <end position="135"/>
    </location>
</feature>
<dbReference type="PANTHER" id="PTHR34818:SF1">
    <property type="entry name" value="PROTEIN BLI-3"/>
    <property type="match status" value="1"/>
</dbReference>
<dbReference type="InterPro" id="IPR038725">
    <property type="entry name" value="YdaG_split_barrel_FMN-bd"/>
</dbReference>
<comment type="caution">
    <text evidence="2">The sequence shown here is derived from an EMBL/GenBank/DDBJ whole genome shotgun (WGS) entry which is preliminary data.</text>
</comment>
<proteinExistence type="predicted"/>
<dbReference type="InterPro" id="IPR012349">
    <property type="entry name" value="Split_barrel_FMN-bd"/>
</dbReference>
<keyword evidence="3" id="KW-1185">Reference proteome</keyword>
<protein>
    <submittedName>
        <fullName evidence="2">Pyridoxamine 5'-phosphate oxidase family protein</fullName>
    </submittedName>
</protein>
<dbReference type="EMBL" id="JBHRXV010000011">
    <property type="protein sequence ID" value="MFC3713458.1"/>
    <property type="molecule type" value="Genomic_DNA"/>
</dbReference>
<dbReference type="InterPro" id="IPR052917">
    <property type="entry name" value="Stress-Dev_Protein"/>
</dbReference>